<dbReference type="Proteomes" id="UP000318821">
    <property type="component" value="Unassembled WGS sequence"/>
</dbReference>
<dbReference type="VEuPathDB" id="TriTrypDB:LdBPK_271780.1"/>
<feature type="compositionally biased region" description="Low complexity" evidence="1">
    <location>
        <begin position="1"/>
        <end position="23"/>
    </location>
</feature>
<feature type="compositionally biased region" description="Low complexity" evidence="1">
    <location>
        <begin position="31"/>
        <end position="41"/>
    </location>
</feature>
<evidence type="ECO:0000313" key="2">
    <source>
        <dbReference type="EMBL" id="TPP46002.1"/>
    </source>
</evidence>
<dbReference type="EMBL" id="RHLD01000016">
    <property type="protein sequence ID" value="TPP46002.1"/>
    <property type="molecule type" value="Genomic_DNA"/>
</dbReference>
<evidence type="ECO:0000256" key="1">
    <source>
        <dbReference type="SAM" id="MobiDB-lite"/>
    </source>
</evidence>
<feature type="region of interest" description="Disordered" evidence="1">
    <location>
        <begin position="1"/>
        <end position="41"/>
    </location>
</feature>
<protein>
    <submittedName>
        <fullName evidence="2">Uncharacterized protein</fullName>
    </submittedName>
</protein>
<dbReference type="VEuPathDB" id="TriTrypDB:LdCL_270025000"/>
<proteinExistence type="predicted"/>
<gene>
    <name evidence="2" type="ORF">CGC20_32430</name>
</gene>
<name>A0A504XAD7_LEIDO</name>
<dbReference type="AlphaFoldDB" id="A0A504XAD7"/>
<reference evidence="3" key="1">
    <citation type="submission" date="2019-02" db="EMBL/GenBank/DDBJ databases">
        <title>FDA dAtabase for Regulatory Grade micrObial Sequences (FDA-ARGOS): Supporting development and validation of Infectious Disease Dx tests.</title>
        <authorList>
            <person name="Duncan R."/>
            <person name="Fisher C."/>
            <person name="Tallon L."/>
            <person name="Sadzewicz L."/>
            <person name="Sengamalay N."/>
            <person name="Ott S."/>
            <person name="Godinez A."/>
            <person name="Nagaraj S."/>
            <person name="Vavikolanu K."/>
            <person name="Vyas G."/>
            <person name="Nadendla S."/>
            <person name="Aluvathingal J."/>
            <person name="Sichtig H."/>
        </authorList>
    </citation>
    <scope>NUCLEOTIDE SEQUENCE [LARGE SCALE GENOMIC DNA]</scope>
    <source>
        <strain evidence="3">FDAARGOS_360</strain>
    </source>
</reference>
<accession>A0A504XAD7</accession>
<evidence type="ECO:0000313" key="3">
    <source>
        <dbReference type="Proteomes" id="UP000318821"/>
    </source>
</evidence>
<dbReference type="VEuPathDB" id="TriTrypDB:LDHU3_27.2740"/>
<comment type="caution">
    <text evidence="2">The sequence shown here is derived from an EMBL/GenBank/DDBJ whole genome shotgun (WGS) entry which is preliminary data.</text>
</comment>
<organism evidence="2 3">
    <name type="scientific">Leishmania donovani</name>
    <dbReference type="NCBI Taxonomy" id="5661"/>
    <lineage>
        <taxon>Eukaryota</taxon>
        <taxon>Discoba</taxon>
        <taxon>Euglenozoa</taxon>
        <taxon>Kinetoplastea</taxon>
        <taxon>Metakinetoplastina</taxon>
        <taxon>Trypanosomatida</taxon>
        <taxon>Trypanosomatidae</taxon>
        <taxon>Leishmaniinae</taxon>
        <taxon>Leishmania</taxon>
    </lineage>
</organism>
<sequence>MHRPSSAPASAVARASLASPVRRQGVDPHARGAARTPRAAASDQEVALPSFLNRFFHGACDSDGWSSDIFANRVHSIGASRRYSSVALYSSFSRSAAASVTLSSFSAASCAGSTTAVRTLGRNFYSGLDESRVHRLRRSGMTFNRPRGRDTFSAAFESRLRIVPLTQMSDLYGPIDVSLLTAVNADDPTSSEGNPLEKKKYMAGDARMRKVLEDKQRAEAALYEKRDWHVLVVDPIELRMVPAPLPFPSPHPAYYHDWATVEGERWSSSRVLERRPTAEFGIPMPNALAETTGAGTGAALVADAAADVADGTVANVDAPESLAFFYTAGNRRHLQQNGDTTLLPAAQVRQTTPSIPNLASTAAQSLPSSPQTIRQHFHTAVCVDPDISHDRFHREEAQVEMISAYRNILYEAFELGHAPPSVSSASAAGSLRRTAVTQGTVPFVADVVRVPALCHYSCGRRFLHELGKLNQQAVVKGFHRLSNEAKEALIMNRSFTVEIYVPPMLLEQFERAFLEEPWEVPLSTLNPGRTALYPGLAPPRSLLEYDGWVGKRPELVEGVATQGKSLLRGAKVGLDGRLIEEREVLANLRVFGAREEQQQMLEGERKTAAEQLGVPLQPTYAPLHAGLLAEVEPHASEALPEKPSGIYADGDPAAVAMSAAESAKRTPVQHSR</sequence>